<accession>A0A857DDU1</accession>
<evidence type="ECO:0000313" key="2">
    <source>
        <dbReference type="Proteomes" id="UP000430508"/>
    </source>
</evidence>
<organism evidence="1 2">
    <name type="scientific">Dehalobacter restrictus</name>
    <dbReference type="NCBI Taxonomy" id="55583"/>
    <lineage>
        <taxon>Bacteria</taxon>
        <taxon>Bacillati</taxon>
        <taxon>Bacillota</taxon>
        <taxon>Clostridia</taxon>
        <taxon>Eubacteriales</taxon>
        <taxon>Desulfitobacteriaceae</taxon>
        <taxon>Dehalobacter</taxon>
    </lineage>
</organism>
<proteinExistence type="predicted"/>
<gene>
    <name evidence="1" type="ORF">GQ588_01405</name>
</gene>
<dbReference type="AlphaFoldDB" id="A0A857DDU1"/>
<dbReference type="Proteomes" id="UP000430508">
    <property type="component" value="Chromosome"/>
</dbReference>
<evidence type="ECO:0000313" key="1">
    <source>
        <dbReference type="EMBL" id="QGZ99413.1"/>
    </source>
</evidence>
<name>A0A857DDU1_9FIRM</name>
<protein>
    <submittedName>
        <fullName evidence="1">Uncharacterized protein</fullName>
    </submittedName>
</protein>
<dbReference type="RefSeq" id="WP_158208101.1">
    <property type="nucleotide sequence ID" value="NZ_CP046996.1"/>
</dbReference>
<reference evidence="1 2" key="1">
    <citation type="submission" date="2019-12" db="EMBL/GenBank/DDBJ databases">
        <title>Sequence classification of anaerobic respiratory reductive dehalogenases: First we see many, then we see few.</title>
        <authorList>
            <person name="Molenda O."/>
            <person name="Puentes Jacome L.A."/>
            <person name="Cao X."/>
            <person name="Nesbo C.L."/>
            <person name="Tang S."/>
            <person name="Morson N."/>
            <person name="Patron J."/>
            <person name="Lomheim L."/>
            <person name="Wishart D.S."/>
            <person name="Edwards E.A."/>
        </authorList>
    </citation>
    <scope>NUCLEOTIDE SEQUENCE [LARGE SCALE GENOMIC DNA]</scope>
    <source>
        <strain evidence="1 2">12DCA</strain>
    </source>
</reference>
<dbReference type="EMBL" id="CP046996">
    <property type="protein sequence ID" value="QGZ99413.1"/>
    <property type="molecule type" value="Genomic_DNA"/>
</dbReference>
<sequence length="143" mass="16832">MKNTYVIKDSIGRFNGFIGIYSTSLTNPNTDWAWDYQSEKYPTRGNLFRENAELELQKLQEINLIAGYPLTWEVVEMTHDEKMKLREDQLEKDAKLGMSEFMSNHSNSSFEYKEIEKGCIGKHRKTVNEINKKFENIKRKKIA</sequence>